<dbReference type="GO" id="GO:0102573">
    <property type="term" value="F:aminodeoxyfutalosine synthase activity"/>
    <property type="evidence" value="ECO:0007669"/>
    <property type="project" value="UniProtKB-EC"/>
</dbReference>
<dbReference type="SFLD" id="SFLDF00343">
    <property type="entry name" value="aminofutalosine_synthase_(mqnE"/>
    <property type="match status" value="1"/>
</dbReference>
<dbReference type="EMBL" id="CP012332">
    <property type="protein sequence ID" value="AKU89832.1"/>
    <property type="molecule type" value="Genomic_DNA"/>
</dbReference>
<comment type="function">
    <text evidence="6">Radical SAM enzyme that catalyzes the addition of the adenosyl radical to the double bond of 3-[(1-carboxyvinyl)oxy]benzoate, leading to aminodeoxyfutalosine (AFL), a key intermediate in the formation of menaquinone (MK, vitamin K2) from chorismate.</text>
</comment>
<dbReference type="CDD" id="cd01335">
    <property type="entry name" value="Radical_SAM"/>
    <property type="match status" value="1"/>
</dbReference>
<dbReference type="PROSITE" id="PS51918">
    <property type="entry name" value="RADICAL_SAM"/>
    <property type="match status" value="1"/>
</dbReference>
<sequence length="372" mass="41475">MEATLEIRKPSPPPSLARIAEKVREGVRLDEAEAVEVFRSRDLLQLGQLANLIRERLHGDRTYYNKNFHLNLTNVCEASCRFCAFARLEEGMPLAKTFTVEEAVAFVKEQLPNGPTEVHMVNGLHPGLPFEYYEEALRAVKATAPELHIKGFTAVEIHYYAGKYGMSYEEVIKRLVAAGLGSIPGGGAEIFAPRVRKKICKDKANAEEWLEIHRIAHRLGVKTNCTMLYGTVETAEERADHVLQLRALQDETGGFQAFIPLAFHNENSPLQRLPEPTGFDNLLVYAQSRIVLDNIPHLKAYWVQVGEKLAQVAQSFGVNDLDGTVVSEKIYKMAGAVTPNLLSVGDLCHLIREAGRTPVERDTVYNVVGMPL</sequence>
<dbReference type="Pfam" id="PF19288">
    <property type="entry name" value="CofH_C"/>
    <property type="match status" value="1"/>
</dbReference>
<comment type="cofactor">
    <cofactor evidence="6 7">
        <name>[4Fe-4S] cluster</name>
        <dbReference type="ChEBI" id="CHEBI:49883"/>
    </cofactor>
    <text evidence="6 7">Binds 1 [4Fe-4S] cluster. The cluster is coordinated with 3 cysteines and an exchangeable S-adenosyl-L-methionine.</text>
</comment>
<accession>A0A0K1P8K2</accession>
<comment type="pathway">
    <text evidence="6">Quinol/quinone metabolism; menaquinone biosynthesis.</text>
</comment>
<keyword evidence="1 6" id="KW-0004">4Fe-4S</keyword>
<dbReference type="HAMAP" id="MF_00993">
    <property type="entry name" value="MqnE"/>
    <property type="match status" value="1"/>
</dbReference>
<dbReference type="GO" id="GO:0051539">
    <property type="term" value="F:4 iron, 4 sulfur cluster binding"/>
    <property type="evidence" value="ECO:0007669"/>
    <property type="project" value="UniProtKB-KW"/>
</dbReference>
<evidence type="ECO:0000256" key="6">
    <source>
        <dbReference type="HAMAP-Rule" id="MF_00993"/>
    </source>
</evidence>
<feature type="domain" description="Radical SAM core" evidence="9">
    <location>
        <begin position="62"/>
        <end position="293"/>
    </location>
</feature>
<dbReference type="NCBIfam" id="TIGR00423">
    <property type="entry name" value="CofH family radical SAM protein"/>
    <property type="match status" value="1"/>
</dbReference>
<dbReference type="GO" id="GO:0005506">
    <property type="term" value="F:iron ion binding"/>
    <property type="evidence" value="ECO:0007669"/>
    <property type="project" value="UniProtKB-UniRule"/>
</dbReference>
<reference evidence="10 11" key="1">
    <citation type="submission" date="2015-08" db="EMBL/GenBank/DDBJ databases">
        <authorList>
            <person name="Babu N.S."/>
            <person name="Beckwith C.J."/>
            <person name="Beseler K.G."/>
            <person name="Brison A."/>
            <person name="Carone J.V."/>
            <person name="Caskin T.P."/>
            <person name="Diamond M."/>
            <person name="Durham M.E."/>
            <person name="Foxe J.M."/>
            <person name="Go M."/>
            <person name="Henderson B.A."/>
            <person name="Jones I.B."/>
            <person name="McGettigan J.A."/>
            <person name="Micheletti S.J."/>
            <person name="Nasrallah M.E."/>
            <person name="Ortiz D."/>
            <person name="Piller C.R."/>
            <person name="Privatt S.R."/>
            <person name="Schneider S.L."/>
            <person name="Sharp S."/>
            <person name="Smith T.C."/>
            <person name="Stanton J.D."/>
            <person name="Ullery H.E."/>
            <person name="Wilson R.J."/>
            <person name="Serrano M.G."/>
            <person name="Buck G."/>
            <person name="Lee V."/>
            <person name="Wang Y."/>
            <person name="Carvalho R."/>
            <person name="Voegtly L."/>
            <person name="Shi R."/>
            <person name="Duckworth R."/>
            <person name="Johnson A."/>
            <person name="Loviza R."/>
            <person name="Walstead R."/>
            <person name="Shah Z."/>
            <person name="Kiflezghi M."/>
            <person name="Wade K."/>
            <person name="Ball S.L."/>
            <person name="Bradley K.W."/>
            <person name="Asai D.J."/>
            <person name="Bowman C.A."/>
            <person name="Russell D.A."/>
            <person name="Pope W.H."/>
            <person name="Jacobs-Sera D."/>
            <person name="Hendrix R.W."/>
            <person name="Hatfull G.F."/>
        </authorList>
    </citation>
    <scope>NUCLEOTIDE SEQUENCE [LARGE SCALE GENOMIC DNA]</scope>
    <source>
        <strain evidence="10 11">DSM 27710</strain>
    </source>
</reference>
<evidence type="ECO:0000256" key="2">
    <source>
        <dbReference type="ARBA" id="ARBA00022691"/>
    </source>
</evidence>
<keyword evidence="4 6" id="KW-0408">Iron</keyword>
<dbReference type="AlphaFoldDB" id="A0A0K1P8K2"/>
<keyword evidence="6" id="KW-0474">Menaquinone biosynthesis</keyword>
<evidence type="ECO:0000313" key="10">
    <source>
        <dbReference type="EMBL" id="AKU89832.1"/>
    </source>
</evidence>
<dbReference type="GO" id="GO:0009234">
    <property type="term" value="P:menaquinone biosynthetic process"/>
    <property type="evidence" value="ECO:0007669"/>
    <property type="project" value="UniProtKB-UniRule"/>
</dbReference>
<keyword evidence="2 6" id="KW-0949">S-adenosyl-L-methionine</keyword>
<dbReference type="PANTHER" id="PTHR43076">
    <property type="entry name" value="FO SYNTHASE (COFH)"/>
    <property type="match status" value="1"/>
</dbReference>
<dbReference type="Gene3D" id="3.20.20.70">
    <property type="entry name" value="Aldolase class I"/>
    <property type="match status" value="1"/>
</dbReference>
<dbReference type="InterPro" id="IPR013785">
    <property type="entry name" value="Aldolase_TIM"/>
</dbReference>
<keyword evidence="6" id="KW-0808">Transferase</keyword>
<dbReference type="InterPro" id="IPR058240">
    <property type="entry name" value="rSAM_sf"/>
</dbReference>
<evidence type="ECO:0000256" key="4">
    <source>
        <dbReference type="ARBA" id="ARBA00023004"/>
    </source>
</evidence>
<protein>
    <recommendedName>
        <fullName evidence="6">Aminodeoxyfutalosine synthase</fullName>
        <shortName evidence="6">AFL synthase</shortName>
        <shortName evidence="6">Aminofutalosine synthase</shortName>
        <ecNumber evidence="6">2.5.1.120</ecNumber>
    </recommendedName>
    <alternativeName>
        <fullName evidence="6">Menaquinone biosynthetic enzyme MqnE</fullName>
    </alternativeName>
</protein>
<dbReference type="SFLD" id="SFLDS00029">
    <property type="entry name" value="Radical_SAM"/>
    <property type="match status" value="1"/>
</dbReference>
<dbReference type="Pfam" id="PF04055">
    <property type="entry name" value="Radical_SAM"/>
    <property type="match status" value="1"/>
</dbReference>
<dbReference type="SFLD" id="SFLDG01064">
    <property type="entry name" value="F420__menaquinone_cofactor_bio"/>
    <property type="match status" value="1"/>
</dbReference>
<dbReference type="GO" id="GO:0044689">
    <property type="term" value="F:7,8-didemethyl-8-hydroxy-5-deazariboflavin synthase activity"/>
    <property type="evidence" value="ECO:0007669"/>
    <property type="project" value="TreeGrafter"/>
</dbReference>
<proteinExistence type="inferred from homology"/>
<dbReference type="InterPro" id="IPR045567">
    <property type="entry name" value="CofH/MnqC-like_C"/>
</dbReference>
<organism evidence="10 11">
    <name type="scientific">Vulgatibacter incomptus</name>
    <dbReference type="NCBI Taxonomy" id="1391653"/>
    <lineage>
        <taxon>Bacteria</taxon>
        <taxon>Pseudomonadati</taxon>
        <taxon>Myxococcota</taxon>
        <taxon>Myxococcia</taxon>
        <taxon>Myxococcales</taxon>
        <taxon>Cystobacterineae</taxon>
        <taxon>Vulgatibacteraceae</taxon>
        <taxon>Vulgatibacter</taxon>
    </lineage>
</organism>
<dbReference type="InterPro" id="IPR006638">
    <property type="entry name" value="Elp3/MiaA/NifB-like_rSAM"/>
</dbReference>
<dbReference type="InterPro" id="IPR022432">
    <property type="entry name" value="MqnE"/>
</dbReference>
<dbReference type="InterPro" id="IPR007197">
    <property type="entry name" value="rSAM"/>
</dbReference>
<evidence type="ECO:0000256" key="1">
    <source>
        <dbReference type="ARBA" id="ARBA00022485"/>
    </source>
</evidence>
<dbReference type="PIRSF" id="PIRSF004762">
    <property type="entry name" value="CHP00423"/>
    <property type="match status" value="1"/>
</dbReference>
<dbReference type="Proteomes" id="UP000055590">
    <property type="component" value="Chromosome"/>
</dbReference>
<evidence type="ECO:0000313" key="11">
    <source>
        <dbReference type="Proteomes" id="UP000055590"/>
    </source>
</evidence>
<comment type="similarity">
    <text evidence="6">Belongs to the radical SAM superfamily. MqnE family.</text>
</comment>
<dbReference type="SUPFAM" id="SSF102114">
    <property type="entry name" value="Radical SAM enzymes"/>
    <property type="match status" value="1"/>
</dbReference>
<dbReference type="RefSeq" id="WP_050724365.1">
    <property type="nucleotide sequence ID" value="NZ_CP012332.1"/>
</dbReference>
<dbReference type="NCBIfam" id="TIGR03700">
    <property type="entry name" value="mena_SCO4494"/>
    <property type="match status" value="1"/>
</dbReference>
<feature type="binding site" evidence="6 7">
    <location>
        <position position="80"/>
    </location>
    <ligand>
        <name>[4Fe-4S] cluster</name>
        <dbReference type="ChEBI" id="CHEBI:49883"/>
        <note>4Fe-4S-S-AdoMet</note>
    </ligand>
</feature>
<gene>
    <name evidence="6" type="primary">mqnE</name>
    <name evidence="10" type="ORF">AKJ08_0219</name>
</gene>
<feature type="binding site" evidence="8">
    <location>
        <position position="82"/>
    </location>
    <ligand>
        <name>S-adenosyl-L-methionine</name>
        <dbReference type="ChEBI" id="CHEBI:59789"/>
    </ligand>
</feature>
<evidence type="ECO:0000256" key="3">
    <source>
        <dbReference type="ARBA" id="ARBA00022723"/>
    </source>
</evidence>
<dbReference type="InterPro" id="IPR034405">
    <property type="entry name" value="F420"/>
</dbReference>
<dbReference type="PATRIC" id="fig|1391653.3.peg.232"/>
<feature type="binding site" evidence="6 7">
    <location>
        <position position="76"/>
    </location>
    <ligand>
        <name>[4Fe-4S] cluster</name>
        <dbReference type="ChEBI" id="CHEBI:49883"/>
        <note>4Fe-4S-S-AdoMet</note>
    </ligand>
</feature>
<evidence type="ECO:0000256" key="5">
    <source>
        <dbReference type="ARBA" id="ARBA00023014"/>
    </source>
</evidence>
<dbReference type="InterPro" id="IPR020050">
    <property type="entry name" value="FO_synthase_su2"/>
</dbReference>
<dbReference type="SFLD" id="SFLDG01389">
    <property type="entry name" value="menaquinone_synthsis_involved"/>
    <property type="match status" value="1"/>
</dbReference>
<keyword evidence="3 6" id="KW-0479">Metal-binding</keyword>
<evidence type="ECO:0000256" key="7">
    <source>
        <dbReference type="PIRSR" id="PIRSR004762-1"/>
    </source>
</evidence>
<evidence type="ECO:0000259" key="9">
    <source>
        <dbReference type="PROSITE" id="PS51918"/>
    </source>
</evidence>
<name>A0A0K1P8K2_9BACT</name>
<dbReference type="OrthoDB" id="9802027at2"/>
<feature type="binding site" evidence="6 7">
    <location>
        <position position="83"/>
    </location>
    <ligand>
        <name>[4Fe-4S] cluster</name>
        <dbReference type="ChEBI" id="CHEBI:49883"/>
        <note>4Fe-4S-S-AdoMet</note>
    </ligand>
</feature>
<dbReference type="EC" id="2.5.1.120" evidence="6"/>
<dbReference type="SMART" id="SM00729">
    <property type="entry name" value="Elp3"/>
    <property type="match status" value="1"/>
</dbReference>
<dbReference type="KEGG" id="vin:AKJ08_0219"/>
<feature type="binding site" evidence="8">
    <location>
        <position position="189"/>
    </location>
    <ligand>
        <name>S-adenosyl-L-methionine</name>
        <dbReference type="ChEBI" id="CHEBI:59789"/>
    </ligand>
</feature>
<dbReference type="STRING" id="1391653.AKJ08_0219"/>
<comment type="catalytic activity">
    <reaction evidence="6">
        <text>3-[(1-carboxyvinyl)-oxy]benzoate + S-adenosyl-L-methionine + H2O = 6-amino-6-deoxyfutalosine + hydrogencarbonate + L-methionine + H(+)</text>
        <dbReference type="Rhea" id="RHEA:33075"/>
        <dbReference type="ChEBI" id="CHEBI:15377"/>
        <dbReference type="ChEBI" id="CHEBI:15378"/>
        <dbReference type="ChEBI" id="CHEBI:17544"/>
        <dbReference type="ChEBI" id="CHEBI:57844"/>
        <dbReference type="ChEBI" id="CHEBI:59789"/>
        <dbReference type="ChEBI" id="CHEBI:64286"/>
        <dbReference type="ChEBI" id="CHEBI:76981"/>
        <dbReference type="EC" id="2.5.1.120"/>
    </reaction>
</comment>
<dbReference type="UniPathway" id="UPA00079"/>
<keyword evidence="5 6" id="KW-0411">Iron-sulfur</keyword>
<dbReference type="PANTHER" id="PTHR43076:SF7">
    <property type="entry name" value="AMINODEOXYFUTALOSINE SYNTHASE"/>
    <property type="match status" value="1"/>
</dbReference>
<evidence type="ECO:0000256" key="8">
    <source>
        <dbReference type="PIRSR" id="PIRSR004762-2"/>
    </source>
</evidence>
<keyword evidence="11" id="KW-1185">Reference proteome</keyword>